<evidence type="ECO:0000313" key="4">
    <source>
        <dbReference type="Proteomes" id="UP000268879"/>
    </source>
</evidence>
<dbReference type="GO" id="GO:0016787">
    <property type="term" value="F:hydrolase activity"/>
    <property type="evidence" value="ECO:0007669"/>
    <property type="project" value="UniProtKB-KW"/>
</dbReference>
<protein>
    <submittedName>
        <fullName evidence="3">Fepc protein</fullName>
        <ecNumber evidence="3">3.6.3.-</ecNumber>
    </submittedName>
</protein>
<evidence type="ECO:0000256" key="2">
    <source>
        <dbReference type="ARBA" id="ARBA00022967"/>
    </source>
</evidence>
<evidence type="ECO:0000256" key="1">
    <source>
        <dbReference type="ARBA" id="ARBA00022448"/>
    </source>
</evidence>
<keyword evidence="3" id="KW-0378">Hydrolase</keyword>
<reference evidence="3 4" key="1">
    <citation type="submission" date="2018-12" db="EMBL/GenBank/DDBJ databases">
        <authorList>
            <consortium name="Pathogen Informatics"/>
        </authorList>
    </citation>
    <scope>NUCLEOTIDE SEQUENCE [LARGE SCALE GENOMIC DNA]</scope>
    <source>
        <strain evidence="3 4">NCTC10665</strain>
    </source>
</reference>
<dbReference type="AlphaFoldDB" id="A0A3S4ZBV5"/>
<dbReference type="PANTHER" id="PTHR42794:SF1">
    <property type="entry name" value="HEMIN IMPORT ATP-BINDING PROTEIN HMUV"/>
    <property type="match status" value="1"/>
</dbReference>
<name>A0A3S4ZBV5_HAEPA</name>
<keyword evidence="2" id="KW-1278">Translocase</keyword>
<proteinExistence type="predicted"/>
<dbReference type="EC" id="3.6.3.-" evidence="3"/>
<gene>
    <name evidence="3" type="primary">fepC_2</name>
    <name evidence="3" type="ORF">NCTC10665_01436</name>
</gene>
<dbReference type="PANTHER" id="PTHR42794">
    <property type="entry name" value="HEMIN IMPORT ATP-BINDING PROTEIN HMUV"/>
    <property type="match status" value="1"/>
</dbReference>
<dbReference type="Proteomes" id="UP000268879">
    <property type="component" value="Chromosome"/>
</dbReference>
<dbReference type="EMBL" id="LR134481">
    <property type="protein sequence ID" value="VEI31972.1"/>
    <property type="molecule type" value="Genomic_DNA"/>
</dbReference>
<sequence length="68" mass="7439">MVLHDLSLAAQFSDELILLGEGKVQGVGDAHHVLQVETINRLYHVNVELLQCSAGLPVVRPQRKSAHS</sequence>
<accession>A0A3S4ZBV5</accession>
<organism evidence="3 4">
    <name type="scientific">Haemophilus parainfluenzae</name>
    <dbReference type="NCBI Taxonomy" id="729"/>
    <lineage>
        <taxon>Bacteria</taxon>
        <taxon>Pseudomonadati</taxon>
        <taxon>Pseudomonadota</taxon>
        <taxon>Gammaproteobacteria</taxon>
        <taxon>Pasteurellales</taxon>
        <taxon>Pasteurellaceae</taxon>
        <taxon>Haemophilus</taxon>
    </lineage>
</organism>
<evidence type="ECO:0000313" key="3">
    <source>
        <dbReference type="EMBL" id="VEI31972.1"/>
    </source>
</evidence>
<keyword evidence="1" id="KW-0813">Transport</keyword>